<proteinExistence type="inferred from homology"/>
<accession>A0AAP0ECK3</accession>
<dbReference type="EMBL" id="JBBNAE010000010">
    <property type="protein sequence ID" value="KAK9090709.1"/>
    <property type="molecule type" value="Genomic_DNA"/>
</dbReference>
<comment type="caution">
    <text evidence="3">The sequence shown here is derived from an EMBL/GenBank/DDBJ whole genome shotgun (WGS) entry which is preliminary data.</text>
</comment>
<organism evidence="3 4">
    <name type="scientific">Stephania japonica</name>
    <dbReference type="NCBI Taxonomy" id="461633"/>
    <lineage>
        <taxon>Eukaryota</taxon>
        <taxon>Viridiplantae</taxon>
        <taxon>Streptophyta</taxon>
        <taxon>Embryophyta</taxon>
        <taxon>Tracheophyta</taxon>
        <taxon>Spermatophyta</taxon>
        <taxon>Magnoliopsida</taxon>
        <taxon>Ranunculales</taxon>
        <taxon>Menispermaceae</taxon>
        <taxon>Menispermoideae</taxon>
        <taxon>Cissampelideae</taxon>
        <taxon>Stephania</taxon>
    </lineage>
</organism>
<evidence type="ECO:0000256" key="1">
    <source>
        <dbReference type="ARBA" id="ARBA00006019"/>
    </source>
</evidence>
<dbReference type="InterPro" id="IPR001373">
    <property type="entry name" value="Cullin_N"/>
</dbReference>
<evidence type="ECO:0000259" key="2">
    <source>
        <dbReference type="Pfam" id="PF00888"/>
    </source>
</evidence>
<dbReference type="AlphaFoldDB" id="A0AAP0ECK3"/>
<comment type="similarity">
    <text evidence="1">Belongs to the cullin family.</text>
</comment>
<protein>
    <recommendedName>
        <fullName evidence="2">Cullin N-terminal domain-containing protein</fullName>
    </recommendedName>
</protein>
<dbReference type="Proteomes" id="UP001417504">
    <property type="component" value="Unassembled WGS sequence"/>
</dbReference>
<dbReference type="GO" id="GO:0006511">
    <property type="term" value="P:ubiquitin-dependent protein catabolic process"/>
    <property type="evidence" value="ECO:0007669"/>
    <property type="project" value="InterPro"/>
</dbReference>
<dbReference type="InterPro" id="IPR016159">
    <property type="entry name" value="Cullin_repeat-like_dom_sf"/>
</dbReference>
<evidence type="ECO:0000313" key="4">
    <source>
        <dbReference type="Proteomes" id="UP001417504"/>
    </source>
</evidence>
<keyword evidence="4" id="KW-1185">Reference proteome</keyword>
<dbReference type="PANTHER" id="PTHR11932">
    <property type="entry name" value="CULLIN"/>
    <property type="match status" value="1"/>
</dbReference>
<feature type="domain" description="Cullin N-terminal" evidence="2">
    <location>
        <begin position="8"/>
        <end position="54"/>
    </location>
</feature>
<evidence type="ECO:0000313" key="3">
    <source>
        <dbReference type="EMBL" id="KAK9090709.1"/>
    </source>
</evidence>
<dbReference type="Gene3D" id="1.20.1310.10">
    <property type="entry name" value="Cullin Repeats"/>
    <property type="match status" value="1"/>
</dbReference>
<name>A0AAP0ECK3_9MAGN</name>
<dbReference type="InterPro" id="IPR045093">
    <property type="entry name" value="Cullin"/>
</dbReference>
<dbReference type="SUPFAM" id="SSF74788">
    <property type="entry name" value="Cullin repeat-like"/>
    <property type="match status" value="1"/>
</dbReference>
<dbReference type="Pfam" id="PF00888">
    <property type="entry name" value="Cullin"/>
    <property type="match status" value="1"/>
</dbReference>
<reference evidence="3 4" key="1">
    <citation type="submission" date="2024-01" db="EMBL/GenBank/DDBJ databases">
        <title>Genome assemblies of Stephania.</title>
        <authorList>
            <person name="Yang L."/>
        </authorList>
    </citation>
    <scope>NUCLEOTIDE SEQUENCE [LARGE SCALE GENOMIC DNA]</scope>
    <source>
        <strain evidence="3">QJT</strain>
        <tissue evidence="3">Leaf</tissue>
    </source>
</reference>
<dbReference type="GO" id="GO:0031625">
    <property type="term" value="F:ubiquitin protein ligase binding"/>
    <property type="evidence" value="ECO:0007669"/>
    <property type="project" value="InterPro"/>
</dbReference>
<sequence>MRKTAGYIVYQDDFEKHFLNVSANFYSVESQQFIKCCDCGDYLKKAERRLKEEMRGFLST</sequence>
<gene>
    <name evidence="3" type="ORF">Sjap_023886</name>
</gene>